<dbReference type="Proteomes" id="UP000326336">
    <property type="component" value="Unassembled WGS sequence"/>
</dbReference>
<dbReference type="EMBL" id="RQSP01000016">
    <property type="protein sequence ID" value="KAB5607091.1"/>
    <property type="molecule type" value="Genomic_DNA"/>
</dbReference>
<dbReference type="PANTHER" id="PTHR30290">
    <property type="entry name" value="PERIPLASMIC BINDING COMPONENT OF ABC TRANSPORTER"/>
    <property type="match status" value="1"/>
</dbReference>
<dbReference type="Pfam" id="PF00496">
    <property type="entry name" value="SBP_bac_5"/>
    <property type="match status" value="1"/>
</dbReference>
<feature type="signal peptide" evidence="4">
    <location>
        <begin position="1"/>
        <end position="20"/>
    </location>
</feature>
<keyword evidence="7" id="KW-1185">Reference proteome</keyword>
<sequence length="527" mass="55513">MKRKMIVTTAGMCALALALAGCGGQSGDNGAASGTVPETVKYAISQDPGKLNPITNATGDGVQLSNFAYESLLSMPADKEPTGNIAKEWKATTTEATFTLKDDVTCSDGTALKASDVKATFDYVLKDAKDSQYNGVYVPEGVEVSADDSAKTVTFKVPTAQSFLAEEVGQLPIVCPAGLKDPSAMDSKTFGTGPYELESASAGQKYTYKRVDSYKSGLPSGTKITDLPKTIEVSVVADQSTQTNMLGSGDLNLVKLGSSNQDRADAAPQYKSTKGGSMPMSLFFNQNEKRPTGSLEVRKAVAEAIDRTEVGPTITSGKGELMKTLLPAGSSVCANTDNSAAIAKNDTEDAKKLLDEAGWKVGSDGVRTKDGKKLTVKILYNSTSGSEVAAGVELVQKELNAVGFDAQITPSDQYTNVIFSGGDWDLLISGISATTPAEWYGIFSGDVVPNGGNWTYNADKVYFSLADKAAAQAGEDSCPDWTKAEEQLLKNVTVVPLAQSFDKYYAKGFSVGTDQTGNFLPTTFKAA</sequence>
<protein>
    <submittedName>
        <fullName evidence="6">ABC transporter substrate-binding protein</fullName>
    </submittedName>
</protein>
<dbReference type="CDD" id="cd00995">
    <property type="entry name" value="PBP2_NikA_DppA_OppA_like"/>
    <property type="match status" value="1"/>
</dbReference>
<dbReference type="GO" id="GO:0042597">
    <property type="term" value="C:periplasmic space"/>
    <property type="evidence" value="ECO:0007669"/>
    <property type="project" value="UniProtKB-ARBA"/>
</dbReference>
<evidence type="ECO:0000259" key="5">
    <source>
        <dbReference type="Pfam" id="PF00496"/>
    </source>
</evidence>
<evidence type="ECO:0000256" key="3">
    <source>
        <dbReference type="ARBA" id="ARBA00022729"/>
    </source>
</evidence>
<evidence type="ECO:0000256" key="2">
    <source>
        <dbReference type="ARBA" id="ARBA00022448"/>
    </source>
</evidence>
<dbReference type="Gene3D" id="3.10.105.10">
    <property type="entry name" value="Dipeptide-binding Protein, Domain 3"/>
    <property type="match status" value="1"/>
</dbReference>
<evidence type="ECO:0000313" key="7">
    <source>
        <dbReference type="Proteomes" id="UP000326336"/>
    </source>
</evidence>
<dbReference type="InterPro" id="IPR039424">
    <property type="entry name" value="SBP_5"/>
</dbReference>
<dbReference type="OrthoDB" id="5240629at2"/>
<dbReference type="GO" id="GO:0015833">
    <property type="term" value="P:peptide transport"/>
    <property type="evidence" value="ECO:0007669"/>
    <property type="project" value="TreeGrafter"/>
</dbReference>
<dbReference type="PIRSF" id="PIRSF002741">
    <property type="entry name" value="MppA"/>
    <property type="match status" value="1"/>
</dbReference>
<comment type="caution">
    <text evidence="6">The sequence shown here is derived from an EMBL/GenBank/DDBJ whole genome shotgun (WGS) entry which is preliminary data.</text>
</comment>
<evidence type="ECO:0000256" key="1">
    <source>
        <dbReference type="ARBA" id="ARBA00005695"/>
    </source>
</evidence>
<reference evidence="6 7" key="1">
    <citation type="journal article" date="2019" name="Int. J. Syst. Evol. Microbiol.">
        <title>Bifidobacterium jacchi sp. nov., isolated from the faeces of a baby common marmoset (Callithrix jacchus).</title>
        <authorList>
            <person name="Modesto M."/>
            <person name="Watanabe K."/>
            <person name="Arita M."/>
            <person name="Satti M."/>
            <person name="Oki K."/>
            <person name="Sciavilla P."/>
            <person name="Patavino C."/>
            <person name="Camma C."/>
            <person name="Michelini S."/>
            <person name="Sgorbati B."/>
            <person name="Mattarelli P."/>
        </authorList>
    </citation>
    <scope>NUCLEOTIDE SEQUENCE [LARGE SCALE GENOMIC DNA]</scope>
    <source>
        <strain evidence="6 7">MRM 9.3</strain>
    </source>
</reference>
<dbReference type="GO" id="GO:1904680">
    <property type="term" value="F:peptide transmembrane transporter activity"/>
    <property type="evidence" value="ECO:0007669"/>
    <property type="project" value="TreeGrafter"/>
</dbReference>
<comment type="similarity">
    <text evidence="1">Belongs to the bacterial solute-binding protein 5 family.</text>
</comment>
<gene>
    <name evidence="6" type="ORF">EHS19_05805</name>
</gene>
<feature type="domain" description="Solute-binding protein family 5" evidence="5">
    <location>
        <begin position="81"/>
        <end position="437"/>
    </location>
</feature>
<dbReference type="PANTHER" id="PTHR30290:SF9">
    <property type="entry name" value="OLIGOPEPTIDE-BINDING PROTEIN APPA"/>
    <property type="match status" value="1"/>
</dbReference>
<name>A0A5N5RK28_9BIFI</name>
<dbReference type="GO" id="GO:0043190">
    <property type="term" value="C:ATP-binding cassette (ABC) transporter complex"/>
    <property type="evidence" value="ECO:0007669"/>
    <property type="project" value="InterPro"/>
</dbReference>
<dbReference type="PROSITE" id="PS51257">
    <property type="entry name" value="PROKAR_LIPOPROTEIN"/>
    <property type="match status" value="1"/>
</dbReference>
<dbReference type="SUPFAM" id="SSF53850">
    <property type="entry name" value="Periplasmic binding protein-like II"/>
    <property type="match status" value="1"/>
</dbReference>
<accession>A0A5N5RK28</accession>
<dbReference type="InterPro" id="IPR000914">
    <property type="entry name" value="SBP_5_dom"/>
</dbReference>
<dbReference type="Gene3D" id="3.40.190.10">
    <property type="entry name" value="Periplasmic binding protein-like II"/>
    <property type="match status" value="1"/>
</dbReference>
<keyword evidence="2" id="KW-0813">Transport</keyword>
<organism evidence="6 7">
    <name type="scientific">Bifidobacterium jacchi</name>
    <dbReference type="NCBI Taxonomy" id="2490545"/>
    <lineage>
        <taxon>Bacteria</taxon>
        <taxon>Bacillati</taxon>
        <taxon>Actinomycetota</taxon>
        <taxon>Actinomycetes</taxon>
        <taxon>Bifidobacteriales</taxon>
        <taxon>Bifidobacteriaceae</taxon>
        <taxon>Bifidobacterium</taxon>
    </lineage>
</organism>
<proteinExistence type="inferred from homology"/>
<dbReference type="InterPro" id="IPR030678">
    <property type="entry name" value="Peptide/Ni-bd"/>
</dbReference>
<evidence type="ECO:0000256" key="4">
    <source>
        <dbReference type="SAM" id="SignalP"/>
    </source>
</evidence>
<feature type="chain" id="PRO_5038425440" evidence="4">
    <location>
        <begin position="21"/>
        <end position="527"/>
    </location>
</feature>
<evidence type="ECO:0000313" key="6">
    <source>
        <dbReference type="EMBL" id="KAB5607091.1"/>
    </source>
</evidence>
<dbReference type="AlphaFoldDB" id="A0A5N5RK28"/>
<keyword evidence="3 4" id="KW-0732">Signal</keyword>